<dbReference type="Proteomes" id="UP000790347">
    <property type="component" value="Unassembled WGS sequence"/>
</dbReference>
<reference evidence="2" key="2">
    <citation type="journal article" date="2022" name="Res Sq">
        <title>Comparative Genomics Reveals Insights into the Divergent Evolution of Astigmatic Mites and Household Pest Adaptations.</title>
        <authorList>
            <person name="Xiong Q."/>
            <person name="Wan A.T.-Y."/>
            <person name="Liu X.-Y."/>
            <person name="Fung C.S.-H."/>
            <person name="Xiao X."/>
            <person name="Malainual N."/>
            <person name="Hou J."/>
            <person name="Wang L."/>
            <person name="Wang M."/>
            <person name="Yang K."/>
            <person name="Cui Y."/>
            <person name="Leung E."/>
            <person name="Nong W."/>
            <person name="Shin S.-K."/>
            <person name="Au S."/>
            <person name="Jeong K.Y."/>
            <person name="Chew F.T."/>
            <person name="Hui J."/>
            <person name="Leung T.F."/>
            <person name="Tungtrongchitr A."/>
            <person name="Zhong N."/>
            <person name="Liu Z."/>
            <person name="Tsui S."/>
        </authorList>
    </citation>
    <scope>NUCLEOTIDE SEQUENCE</scope>
    <source>
        <strain evidence="2">Derf</strain>
        <tissue evidence="2">Whole organism</tissue>
    </source>
</reference>
<evidence type="ECO:0000256" key="1">
    <source>
        <dbReference type="SAM" id="MobiDB-lite"/>
    </source>
</evidence>
<organism evidence="2 3">
    <name type="scientific">Dermatophagoides farinae</name>
    <name type="common">American house dust mite</name>
    <dbReference type="NCBI Taxonomy" id="6954"/>
    <lineage>
        <taxon>Eukaryota</taxon>
        <taxon>Metazoa</taxon>
        <taxon>Ecdysozoa</taxon>
        <taxon>Arthropoda</taxon>
        <taxon>Chelicerata</taxon>
        <taxon>Arachnida</taxon>
        <taxon>Acari</taxon>
        <taxon>Acariformes</taxon>
        <taxon>Sarcoptiformes</taxon>
        <taxon>Astigmata</taxon>
        <taxon>Psoroptidia</taxon>
        <taxon>Analgoidea</taxon>
        <taxon>Pyroglyphidae</taxon>
        <taxon>Dermatophagoidinae</taxon>
        <taxon>Dermatophagoides</taxon>
    </lineage>
</organism>
<name>A0A922I4L6_DERFA</name>
<feature type="compositionally biased region" description="Polar residues" evidence="1">
    <location>
        <begin position="10"/>
        <end position="23"/>
    </location>
</feature>
<gene>
    <name evidence="2" type="ORF">DERF_004883</name>
</gene>
<feature type="region of interest" description="Disordered" evidence="1">
    <location>
        <begin position="1"/>
        <end position="25"/>
    </location>
</feature>
<evidence type="ECO:0000313" key="3">
    <source>
        <dbReference type="Proteomes" id="UP000790347"/>
    </source>
</evidence>
<protein>
    <submittedName>
        <fullName evidence="2">Uncharacterized protein</fullName>
    </submittedName>
</protein>
<accession>A0A922I4L6</accession>
<evidence type="ECO:0000313" key="2">
    <source>
        <dbReference type="EMBL" id="KAH9521210.1"/>
    </source>
</evidence>
<dbReference type="EMBL" id="ASGP02000002">
    <property type="protein sequence ID" value="KAH9521210.1"/>
    <property type="molecule type" value="Genomic_DNA"/>
</dbReference>
<proteinExistence type="predicted"/>
<comment type="caution">
    <text evidence="2">The sequence shown here is derived from an EMBL/GenBank/DDBJ whole genome shotgun (WGS) entry which is preliminary data.</text>
</comment>
<keyword evidence="3" id="KW-1185">Reference proteome</keyword>
<sequence>MGRPSPSPKPNNIRNTMNSSISGSYIAHNHLTSDVTDSKRTQYPALPMDRPSKFIGHWYDSDWHDDTIGRIDQIGHRAKTY</sequence>
<dbReference type="AlphaFoldDB" id="A0A922I4L6"/>
<reference evidence="2" key="1">
    <citation type="submission" date="2013-05" db="EMBL/GenBank/DDBJ databases">
        <authorList>
            <person name="Yim A.K.Y."/>
            <person name="Chan T.F."/>
            <person name="Ji K.M."/>
            <person name="Liu X.Y."/>
            <person name="Zhou J.W."/>
            <person name="Li R.Q."/>
            <person name="Yang K.Y."/>
            <person name="Li J."/>
            <person name="Li M."/>
            <person name="Law P.T.W."/>
            <person name="Wu Y.L."/>
            <person name="Cai Z.L."/>
            <person name="Qin H."/>
            <person name="Bao Y."/>
            <person name="Leung R.K.K."/>
            <person name="Ng P.K.S."/>
            <person name="Zou J."/>
            <person name="Zhong X.J."/>
            <person name="Ran P.X."/>
            <person name="Zhong N.S."/>
            <person name="Liu Z.G."/>
            <person name="Tsui S.K.W."/>
        </authorList>
    </citation>
    <scope>NUCLEOTIDE SEQUENCE</scope>
    <source>
        <strain evidence="2">Derf</strain>
        <tissue evidence="2">Whole organism</tissue>
    </source>
</reference>